<dbReference type="Proteomes" id="UP000578569">
    <property type="component" value="Unassembled WGS sequence"/>
</dbReference>
<evidence type="ECO:0000313" key="3">
    <source>
        <dbReference type="EMBL" id="MBB3764066.1"/>
    </source>
</evidence>
<accession>A0A839YYI5</accession>
<organism evidence="3 4">
    <name type="scientific">Sphingomicrobium lutaoense</name>
    <dbReference type="NCBI Taxonomy" id="515949"/>
    <lineage>
        <taxon>Bacteria</taxon>
        <taxon>Pseudomonadati</taxon>
        <taxon>Pseudomonadota</taxon>
        <taxon>Alphaproteobacteria</taxon>
        <taxon>Sphingomonadales</taxon>
        <taxon>Sphingomonadaceae</taxon>
        <taxon>Sphingomicrobium</taxon>
    </lineage>
</organism>
<keyword evidence="4" id="KW-1185">Reference proteome</keyword>
<comment type="caution">
    <text evidence="3">The sequence shown here is derived from an EMBL/GenBank/DDBJ whole genome shotgun (WGS) entry which is preliminary data.</text>
</comment>
<evidence type="ECO:0000256" key="1">
    <source>
        <dbReference type="SAM" id="Phobius"/>
    </source>
</evidence>
<gene>
    <name evidence="3" type="ORF">FHS50_001089</name>
</gene>
<keyword evidence="1" id="KW-0812">Transmembrane</keyword>
<dbReference type="Pfam" id="PF07238">
    <property type="entry name" value="PilZ"/>
    <property type="match status" value="1"/>
</dbReference>
<protein>
    <recommendedName>
        <fullName evidence="2">PilZ domain-containing protein</fullName>
    </recommendedName>
</protein>
<dbReference type="RefSeq" id="WP_183933355.1">
    <property type="nucleotide sequence ID" value="NZ_JACICF010000001.1"/>
</dbReference>
<proteinExistence type="predicted"/>
<sequence length="158" mass="17888">MKAREERVPTMVPARLRKGTDWHDATILNLSANGLMFHCQEPYSRGHFLEIRRGRHVIVAQVMWSEAGKVGARTQDELEVFAIINDRPARRRSFGLAVDRRHERRPPSGERSRQQARMFEYAVAGLLAVTASVAAFTMVQQFFASPVSRIEAALASVR</sequence>
<dbReference type="InterPro" id="IPR009875">
    <property type="entry name" value="PilZ_domain"/>
</dbReference>
<feature type="transmembrane region" description="Helical" evidence="1">
    <location>
        <begin position="121"/>
        <end position="143"/>
    </location>
</feature>
<dbReference type="EMBL" id="JACICF010000001">
    <property type="protein sequence ID" value="MBB3764066.1"/>
    <property type="molecule type" value="Genomic_DNA"/>
</dbReference>
<evidence type="ECO:0000259" key="2">
    <source>
        <dbReference type="Pfam" id="PF07238"/>
    </source>
</evidence>
<dbReference type="AlphaFoldDB" id="A0A839YYI5"/>
<dbReference type="GO" id="GO:0035438">
    <property type="term" value="F:cyclic-di-GMP binding"/>
    <property type="evidence" value="ECO:0007669"/>
    <property type="project" value="InterPro"/>
</dbReference>
<reference evidence="3 4" key="1">
    <citation type="submission" date="2020-08" db="EMBL/GenBank/DDBJ databases">
        <title>Genomic Encyclopedia of Type Strains, Phase IV (KMG-IV): sequencing the most valuable type-strain genomes for metagenomic binning, comparative biology and taxonomic classification.</title>
        <authorList>
            <person name="Goeker M."/>
        </authorList>
    </citation>
    <scope>NUCLEOTIDE SEQUENCE [LARGE SCALE GENOMIC DNA]</scope>
    <source>
        <strain evidence="3 4">DSM 24194</strain>
    </source>
</reference>
<feature type="domain" description="PilZ" evidence="2">
    <location>
        <begin position="3"/>
        <end position="73"/>
    </location>
</feature>
<name>A0A839YYI5_9SPHN</name>
<keyword evidence="1" id="KW-1133">Transmembrane helix</keyword>
<keyword evidence="1" id="KW-0472">Membrane</keyword>
<evidence type="ECO:0000313" key="4">
    <source>
        <dbReference type="Proteomes" id="UP000578569"/>
    </source>
</evidence>
<dbReference type="SUPFAM" id="SSF141371">
    <property type="entry name" value="PilZ domain-like"/>
    <property type="match status" value="1"/>
</dbReference>